<evidence type="ECO:0000313" key="3">
    <source>
        <dbReference type="Proteomes" id="UP000002640"/>
    </source>
</evidence>
<evidence type="ECO:0000256" key="1">
    <source>
        <dbReference type="SAM" id="MobiDB-lite"/>
    </source>
</evidence>
<sequence>MSEGCRASALRWQGVKSNAATAEDLESTTSIVAVGRRGPRPQIAVDKHRRRSTPQRAALEPRPTMASIKSP</sequence>
<protein>
    <submittedName>
        <fullName evidence="2">Uncharacterized protein</fullName>
    </submittedName>
</protein>
<dbReference type="GeneID" id="20645891"/>
<evidence type="ECO:0000313" key="2">
    <source>
        <dbReference type="EMBL" id="EGZ21081.1"/>
    </source>
</evidence>
<dbReference type="Proteomes" id="UP000002640">
    <property type="component" value="Unassembled WGS sequence"/>
</dbReference>
<dbReference type="AlphaFoldDB" id="G4Z8A8"/>
<keyword evidence="3" id="KW-1185">Reference proteome</keyword>
<dbReference type="InParanoid" id="G4Z8A8"/>
<dbReference type="RefSeq" id="XP_009523798.1">
    <property type="nucleotide sequence ID" value="XM_009525503.1"/>
</dbReference>
<accession>G4Z8A8</accession>
<dbReference type="KEGG" id="psoj:PHYSODRAFT_329113"/>
<dbReference type="EMBL" id="JH159153">
    <property type="protein sequence ID" value="EGZ21081.1"/>
    <property type="molecule type" value="Genomic_DNA"/>
</dbReference>
<proteinExistence type="predicted"/>
<name>G4Z8A8_PHYSP</name>
<gene>
    <name evidence="2" type="ORF">PHYSODRAFT_329113</name>
</gene>
<reference evidence="2 3" key="1">
    <citation type="journal article" date="2006" name="Science">
        <title>Phytophthora genome sequences uncover evolutionary origins and mechanisms of pathogenesis.</title>
        <authorList>
            <person name="Tyler B.M."/>
            <person name="Tripathy S."/>
            <person name="Zhang X."/>
            <person name="Dehal P."/>
            <person name="Jiang R.H."/>
            <person name="Aerts A."/>
            <person name="Arredondo F.D."/>
            <person name="Baxter L."/>
            <person name="Bensasson D."/>
            <person name="Beynon J.L."/>
            <person name="Chapman J."/>
            <person name="Damasceno C.M."/>
            <person name="Dorrance A.E."/>
            <person name="Dou D."/>
            <person name="Dickerman A.W."/>
            <person name="Dubchak I.L."/>
            <person name="Garbelotto M."/>
            <person name="Gijzen M."/>
            <person name="Gordon S.G."/>
            <person name="Govers F."/>
            <person name="Grunwald N.J."/>
            <person name="Huang W."/>
            <person name="Ivors K.L."/>
            <person name="Jones R.W."/>
            <person name="Kamoun S."/>
            <person name="Krampis K."/>
            <person name="Lamour K.H."/>
            <person name="Lee M.K."/>
            <person name="McDonald W.H."/>
            <person name="Medina M."/>
            <person name="Meijer H.J."/>
            <person name="Nordberg E.K."/>
            <person name="Maclean D.J."/>
            <person name="Ospina-Giraldo M.D."/>
            <person name="Morris P.F."/>
            <person name="Phuntumart V."/>
            <person name="Putnam N.H."/>
            <person name="Rash S."/>
            <person name="Rose J.K."/>
            <person name="Sakihama Y."/>
            <person name="Salamov A.A."/>
            <person name="Savidor A."/>
            <person name="Scheuring C.F."/>
            <person name="Smith B.M."/>
            <person name="Sobral B.W."/>
            <person name="Terry A."/>
            <person name="Torto-Alalibo T.A."/>
            <person name="Win J."/>
            <person name="Xu Z."/>
            <person name="Zhang H."/>
            <person name="Grigoriev I.V."/>
            <person name="Rokhsar D.S."/>
            <person name="Boore J.L."/>
        </authorList>
    </citation>
    <scope>NUCLEOTIDE SEQUENCE [LARGE SCALE GENOMIC DNA]</scope>
    <source>
        <strain evidence="2 3">P6497</strain>
    </source>
</reference>
<organism evidence="2 3">
    <name type="scientific">Phytophthora sojae (strain P6497)</name>
    <name type="common">Soybean stem and root rot agent</name>
    <name type="synonym">Phytophthora megasperma f. sp. glycines</name>
    <dbReference type="NCBI Taxonomy" id="1094619"/>
    <lineage>
        <taxon>Eukaryota</taxon>
        <taxon>Sar</taxon>
        <taxon>Stramenopiles</taxon>
        <taxon>Oomycota</taxon>
        <taxon>Peronosporomycetes</taxon>
        <taxon>Peronosporales</taxon>
        <taxon>Peronosporaceae</taxon>
        <taxon>Phytophthora</taxon>
    </lineage>
</organism>
<feature type="region of interest" description="Disordered" evidence="1">
    <location>
        <begin position="30"/>
        <end position="71"/>
    </location>
</feature>